<comment type="caution">
    <text evidence="10">The sequence shown here is derived from an EMBL/GenBank/DDBJ whole genome shotgun (WGS) entry which is preliminary data.</text>
</comment>
<comment type="function">
    <text evidence="5">Involved in chemotaxis. Part of a chemotaxis signal transduction system that modulates chemotaxis in response to various stimuli. Catalyzes the demethylation of specific methylglutamate residues introduced into the chemoreceptors (methyl-accepting chemotaxis proteins or MCP) by CheR. Also mediates the irreversible deamidation of specific glutamine residues to glutamic acid.</text>
</comment>
<dbReference type="GO" id="GO:0008984">
    <property type="term" value="F:protein-glutamate methylesterase activity"/>
    <property type="evidence" value="ECO:0007669"/>
    <property type="project" value="UniProtKB-UniRule"/>
</dbReference>
<comment type="PTM">
    <text evidence="5">Phosphorylated by CheA. Phosphorylation of the N-terminal regulatory domain activates the methylesterase activity.</text>
</comment>
<dbReference type="GO" id="GO:0050568">
    <property type="term" value="F:protein-glutamine glutaminase activity"/>
    <property type="evidence" value="ECO:0007669"/>
    <property type="project" value="UniProtKB-UniRule"/>
</dbReference>
<feature type="domain" description="CheB-type methylesterase" evidence="9">
    <location>
        <begin position="149"/>
        <end position="341"/>
    </location>
</feature>
<name>A0A4R6UK31_9GAMM</name>
<evidence type="ECO:0000313" key="11">
    <source>
        <dbReference type="Proteomes" id="UP000295375"/>
    </source>
</evidence>
<evidence type="ECO:0000256" key="4">
    <source>
        <dbReference type="ARBA" id="ARBA00048267"/>
    </source>
</evidence>
<dbReference type="PANTHER" id="PTHR42872:SF6">
    <property type="entry name" value="PROTEIN-GLUTAMATE METHYLESTERASE_PROTEIN-GLUTAMINE GLUTAMINASE"/>
    <property type="match status" value="1"/>
</dbReference>
<proteinExistence type="inferred from homology"/>
<dbReference type="GO" id="GO:0000156">
    <property type="term" value="F:phosphorelay response regulator activity"/>
    <property type="evidence" value="ECO:0007669"/>
    <property type="project" value="InterPro"/>
</dbReference>
<dbReference type="EMBL" id="SNYM01000013">
    <property type="protein sequence ID" value="TDQ46486.1"/>
    <property type="molecule type" value="Genomic_DNA"/>
</dbReference>
<feature type="active site" evidence="5 6">
    <location>
        <position position="187"/>
    </location>
</feature>
<dbReference type="EC" id="3.1.1.61" evidence="5"/>
<accession>A0A4R6UK31</accession>
<gene>
    <name evidence="5" type="primary">cheB</name>
    <name evidence="10" type="ORF">EV696_11327</name>
</gene>
<comment type="catalytic activity">
    <reaction evidence="5">
        <text>L-glutaminyl-[protein] + H2O = L-glutamyl-[protein] + NH4(+)</text>
        <dbReference type="Rhea" id="RHEA:16441"/>
        <dbReference type="Rhea" id="RHEA-COMP:10207"/>
        <dbReference type="Rhea" id="RHEA-COMP:10208"/>
        <dbReference type="ChEBI" id="CHEBI:15377"/>
        <dbReference type="ChEBI" id="CHEBI:28938"/>
        <dbReference type="ChEBI" id="CHEBI:29973"/>
        <dbReference type="ChEBI" id="CHEBI:30011"/>
        <dbReference type="EC" id="3.5.1.44"/>
    </reaction>
</comment>
<dbReference type="InterPro" id="IPR001789">
    <property type="entry name" value="Sig_transdc_resp-reg_receiver"/>
</dbReference>
<protein>
    <recommendedName>
        <fullName evidence="5">Protein-glutamate methylesterase/protein-glutamine glutaminase</fullName>
        <ecNumber evidence="5">3.1.1.61</ecNumber>
        <ecNumber evidence="5">3.5.1.44</ecNumber>
    </recommendedName>
</protein>
<feature type="active site" evidence="5 6">
    <location>
        <position position="161"/>
    </location>
</feature>
<dbReference type="NCBIfam" id="NF009206">
    <property type="entry name" value="PRK12555.1"/>
    <property type="match status" value="1"/>
</dbReference>
<feature type="domain" description="Response regulatory" evidence="8">
    <location>
        <begin position="4"/>
        <end position="121"/>
    </location>
</feature>
<evidence type="ECO:0000313" key="10">
    <source>
        <dbReference type="EMBL" id="TDQ46486.1"/>
    </source>
</evidence>
<dbReference type="InterPro" id="IPR011006">
    <property type="entry name" value="CheY-like_superfamily"/>
</dbReference>
<organism evidence="10 11">
    <name type="scientific">Permianibacter aggregans</name>
    <dbReference type="NCBI Taxonomy" id="1510150"/>
    <lineage>
        <taxon>Bacteria</taxon>
        <taxon>Pseudomonadati</taxon>
        <taxon>Pseudomonadota</taxon>
        <taxon>Gammaproteobacteria</taxon>
        <taxon>Pseudomonadales</taxon>
        <taxon>Pseudomonadaceae</taxon>
        <taxon>Permianibacter</taxon>
    </lineage>
</organism>
<comment type="catalytic activity">
    <reaction evidence="4 5">
        <text>[protein]-L-glutamate 5-O-methyl ester + H2O = L-glutamyl-[protein] + methanol + H(+)</text>
        <dbReference type="Rhea" id="RHEA:23236"/>
        <dbReference type="Rhea" id="RHEA-COMP:10208"/>
        <dbReference type="Rhea" id="RHEA-COMP:10311"/>
        <dbReference type="ChEBI" id="CHEBI:15377"/>
        <dbReference type="ChEBI" id="CHEBI:15378"/>
        <dbReference type="ChEBI" id="CHEBI:17790"/>
        <dbReference type="ChEBI" id="CHEBI:29973"/>
        <dbReference type="ChEBI" id="CHEBI:82795"/>
        <dbReference type="EC" id="3.1.1.61"/>
    </reaction>
</comment>
<dbReference type="HAMAP" id="MF_00099">
    <property type="entry name" value="CheB_chemtxs"/>
    <property type="match status" value="1"/>
</dbReference>
<evidence type="ECO:0000256" key="2">
    <source>
        <dbReference type="ARBA" id="ARBA00022500"/>
    </source>
</evidence>
<dbReference type="Pfam" id="PF01339">
    <property type="entry name" value="CheB_methylest"/>
    <property type="match status" value="1"/>
</dbReference>
<reference evidence="10 11" key="1">
    <citation type="submission" date="2019-03" db="EMBL/GenBank/DDBJ databases">
        <title>Genomic Encyclopedia of Type Strains, Phase IV (KMG-IV): sequencing the most valuable type-strain genomes for metagenomic binning, comparative biology and taxonomic classification.</title>
        <authorList>
            <person name="Goeker M."/>
        </authorList>
    </citation>
    <scope>NUCLEOTIDE SEQUENCE [LARGE SCALE GENOMIC DNA]</scope>
    <source>
        <strain evidence="10 11">DSM 103792</strain>
    </source>
</reference>
<dbReference type="Pfam" id="PF00072">
    <property type="entry name" value="Response_reg"/>
    <property type="match status" value="1"/>
</dbReference>
<comment type="subcellular location">
    <subcellularLocation>
        <location evidence="5">Cytoplasm</location>
    </subcellularLocation>
</comment>
<dbReference type="SMART" id="SM00448">
    <property type="entry name" value="REC"/>
    <property type="match status" value="1"/>
</dbReference>
<evidence type="ECO:0000256" key="5">
    <source>
        <dbReference type="HAMAP-Rule" id="MF_00099"/>
    </source>
</evidence>
<dbReference type="PROSITE" id="PS50122">
    <property type="entry name" value="CHEB"/>
    <property type="match status" value="1"/>
</dbReference>
<evidence type="ECO:0000256" key="3">
    <source>
        <dbReference type="ARBA" id="ARBA00022801"/>
    </source>
</evidence>
<dbReference type="EC" id="3.5.1.44" evidence="5"/>
<dbReference type="InterPro" id="IPR035909">
    <property type="entry name" value="CheB_C"/>
</dbReference>
<keyword evidence="2 5" id="KW-0145">Chemotaxis</keyword>
<dbReference type="CDD" id="cd17541">
    <property type="entry name" value="REC_CheB-like"/>
    <property type="match status" value="1"/>
</dbReference>
<dbReference type="GO" id="GO:0006935">
    <property type="term" value="P:chemotaxis"/>
    <property type="evidence" value="ECO:0007669"/>
    <property type="project" value="UniProtKB-UniRule"/>
</dbReference>
<dbReference type="RefSeq" id="WP_198325126.1">
    <property type="nucleotide sequence ID" value="NZ_CP037953.1"/>
</dbReference>
<keyword evidence="1 5" id="KW-0963">Cytoplasm</keyword>
<dbReference type="SUPFAM" id="SSF52738">
    <property type="entry name" value="Methylesterase CheB, C-terminal domain"/>
    <property type="match status" value="1"/>
</dbReference>
<dbReference type="Proteomes" id="UP000295375">
    <property type="component" value="Unassembled WGS sequence"/>
</dbReference>
<evidence type="ECO:0000256" key="7">
    <source>
        <dbReference type="PROSITE-ProRule" id="PRU00169"/>
    </source>
</evidence>
<evidence type="ECO:0000259" key="8">
    <source>
        <dbReference type="PROSITE" id="PS50110"/>
    </source>
</evidence>
<dbReference type="GO" id="GO:0005737">
    <property type="term" value="C:cytoplasm"/>
    <property type="evidence" value="ECO:0007669"/>
    <property type="project" value="UniProtKB-SubCell"/>
</dbReference>
<feature type="modified residue" description="4-aspartylphosphate" evidence="5 7">
    <location>
        <position position="55"/>
    </location>
</feature>
<dbReference type="PIRSF" id="PIRSF000876">
    <property type="entry name" value="RR_chemtxs_CheB"/>
    <property type="match status" value="1"/>
</dbReference>
<dbReference type="Gene3D" id="3.40.50.180">
    <property type="entry name" value="Methylesterase CheB, C-terminal domain"/>
    <property type="match status" value="1"/>
</dbReference>
<sequence length="342" mass="36755">MTIKVMIVDDSAMTRRVLTELINAQGDMQVIAEAPDPYVARELIKQRNPDVLTLDIEMPRMHGLNFLKHLMHGHPMPVLMISSLTAERSEYALQALALGAVDYLHKPNALPNESLIEYGQRLAEKLRAAASANLKRISAHEAHTLPSGRGITPQVLAVGASTGGTEALASVLSPLNTSTPPVLIVQHMPAGFTKTFARRLDQLSALHVREAVDGEPLSPGVALLAPGGWHLRVRRQGGILQVALDEQAPRHHHRPSVDVLFESIASSCGSHAIGVLLTGMGKDGAQGMLAMHQQGALTIAQNQQSSVVFGMPKEAIALQAVDAVLPLLAIAPSLNSHFRWKT</sequence>
<comment type="similarity">
    <text evidence="5">Belongs to the CheB family.</text>
</comment>
<dbReference type="PANTHER" id="PTHR42872">
    <property type="entry name" value="PROTEIN-GLUTAMATE METHYLESTERASE/PROTEIN-GLUTAMINE GLUTAMINASE"/>
    <property type="match status" value="1"/>
</dbReference>
<dbReference type="InterPro" id="IPR008248">
    <property type="entry name" value="CheB-like"/>
</dbReference>
<keyword evidence="11" id="KW-1185">Reference proteome</keyword>
<keyword evidence="3 5" id="KW-0378">Hydrolase</keyword>
<dbReference type="InterPro" id="IPR000673">
    <property type="entry name" value="Sig_transdc_resp-reg_Me-estase"/>
</dbReference>
<dbReference type="PROSITE" id="PS50110">
    <property type="entry name" value="RESPONSE_REGULATORY"/>
    <property type="match status" value="1"/>
</dbReference>
<evidence type="ECO:0000259" key="9">
    <source>
        <dbReference type="PROSITE" id="PS50122"/>
    </source>
</evidence>
<dbReference type="Gene3D" id="3.40.50.2300">
    <property type="match status" value="1"/>
</dbReference>
<dbReference type="SUPFAM" id="SSF52172">
    <property type="entry name" value="CheY-like"/>
    <property type="match status" value="1"/>
</dbReference>
<dbReference type="NCBIfam" id="NF001965">
    <property type="entry name" value="PRK00742.1"/>
    <property type="match status" value="1"/>
</dbReference>
<keyword evidence="5 7" id="KW-0597">Phosphoprotein</keyword>
<comment type="domain">
    <text evidence="5">Contains a C-terminal catalytic domain, and an N-terminal region which modulates catalytic activity.</text>
</comment>
<feature type="active site" evidence="5 6">
    <location>
        <position position="283"/>
    </location>
</feature>
<dbReference type="CDD" id="cd16432">
    <property type="entry name" value="CheB_Rec"/>
    <property type="match status" value="1"/>
</dbReference>
<evidence type="ECO:0000256" key="6">
    <source>
        <dbReference type="PROSITE-ProRule" id="PRU00050"/>
    </source>
</evidence>
<dbReference type="AlphaFoldDB" id="A0A4R6UK31"/>
<evidence type="ECO:0000256" key="1">
    <source>
        <dbReference type="ARBA" id="ARBA00022490"/>
    </source>
</evidence>